<evidence type="ECO:0000256" key="10">
    <source>
        <dbReference type="ARBA" id="ARBA00022801"/>
    </source>
</evidence>
<evidence type="ECO:0000256" key="9">
    <source>
        <dbReference type="ARBA" id="ARBA00022759"/>
    </source>
</evidence>
<evidence type="ECO:0000256" key="8">
    <source>
        <dbReference type="ARBA" id="ARBA00022741"/>
    </source>
</evidence>
<keyword evidence="9" id="KW-0255">Endonuclease</keyword>
<evidence type="ECO:0000256" key="18">
    <source>
        <dbReference type="ARBA" id="ARBA00023172"/>
    </source>
</evidence>
<dbReference type="Gene3D" id="3.30.420.10">
    <property type="entry name" value="Ribonuclease H-like superfamily/Ribonuclease H"/>
    <property type="match status" value="1"/>
</dbReference>
<gene>
    <name evidence="22" type="ORF">O181_073488</name>
</gene>
<evidence type="ECO:0000259" key="21">
    <source>
        <dbReference type="PROSITE" id="PS50994"/>
    </source>
</evidence>
<dbReference type="GO" id="GO:0005634">
    <property type="term" value="C:nucleus"/>
    <property type="evidence" value="ECO:0007669"/>
    <property type="project" value="UniProtKB-ARBA"/>
</dbReference>
<dbReference type="AlphaFoldDB" id="A0A9Q3F977"/>
<dbReference type="GO" id="GO:0003723">
    <property type="term" value="F:RNA binding"/>
    <property type="evidence" value="ECO:0007669"/>
    <property type="project" value="UniProtKB-KW"/>
</dbReference>
<evidence type="ECO:0000256" key="2">
    <source>
        <dbReference type="ARBA" id="ARBA00022578"/>
    </source>
</evidence>
<feature type="domain" description="Integrase catalytic" evidence="21">
    <location>
        <begin position="300"/>
        <end position="391"/>
    </location>
</feature>
<dbReference type="InterPro" id="IPR001584">
    <property type="entry name" value="Integrase_cat-core"/>
</dbReference>
<dbReference type="OrthoDB" id="2640446at2759"/>
<evidence type="ECO:0000256" key="13">
    <source>
        <dbReference type="ARBA" id="ARBA00022884"/>
    </source>
</evidence>
<keyword evidence="3" id="KW-1188">Viral release from host cell</keyword>
<evidence type="ECO:0000256" key="1">
    <source>
        <dbReference type="ARBA" id="ARBA00002180"/>
    </source>
</evidence>
<organism evidence="22 23">
    <name type="scientific">Austropuccinia psidii MF-1</name>
    <dbReference type="NCBI Taxonomy" id="1389203"/>
    <lineage>
        <taxon>Eukaryota</taxon>
        <taxon>Fungi</taxon>
        <taxon>Dikarya</taxon>
        <taxon>Basidiomycota</taxon>
        <taxon>Pucciniomycotina</taxon>
        <taxon>Pucciniomycetes</taxon>
        <taxon>Pucciniales</taxon>
        <taxon>Sphaerophragmiaceae</taxon>
        <taxon>Austropuccinia</taxon>
    </lineage>
</organism>
<dbReference type="GO" id="GO:0006310">
    <property type="term" value="P:DNA recombination"/>
    <property type="evidence" value="ECO:0007669"/>
    <property type="project" value="UniProtKB-KW"/>
</dbReference>
<dbReference type="InterPro" id="IPR054722">
    <property type="entry name" value="PolX-like_BBD"/>
</dbReference>
<keyword evidence="5" id="KW-0548">Nucleotidyltransferase</keyword>
<evidence type="ECO:0000256" key="12">
    <source>
        <dbReference type="ARBA" id="ARBA00022842"/>
    </source>
</evidence>
<keyword evidence="14" id="KW-0229">DNA integration</keyword>
<evidence type="ECO:0000256" key="14">
    <source>
        <dbReference type="ARBA" id="ARBA00022908"/>
    </source>
</evidence>
<keyword evidence="13" id="KW-0694">RNA-binding</keyword>
<proteinExistence type="predicted"/>
<keyword evidence="15" id="KW-0695">RNA-directed DNA polymerase</keyword>
<evidence type="ECO:0000256" key="5">
    <source>
        <dbReference type="ARBA" id="ARBA00022695"/>
    </source>
</evidence>
<dbReference type="GO" id="GO:0008233">
    <property type="term" value="F:peptidase activity"/>
    <property type="evidence" value="ECO:0007669"/>
    <property type="project" value="UniProtKB-KW"/>
</dbReference>
<dbReference type="InterPro" id="IPR012337">
    <property type="entry name" value="RNaseH-like_sf"/>
</dbReference>
<comment type="caution">
    <text evidence="22">The sequence shown here is derived from an EMBL/GenBank/DDBJ whole genome shotgun (WGS) entry which is preliminary data.</text>
</comment>
<keyword evidence="2" id="KW-0815">Transposition</keyword>
<keyword evidence="11" id="KW-0067">ATP-binding</keyword>
<dbReference type="Pfam" id="PF22936">
    <property type="entry name" value="Pol_BBD"/>
    <property type="match status" value="1"/>
</dbReference>
<dbReference type="GO" id="GO:0032196">
    <property type="term" value="P:transposition"/>
    <property type="evidence" value="ECO:0007669"/>
    <property type="project" value="UniProtKB-KW"/>
</dbReference>
<keyword evidence="23" id="KW-1185">Reference proteome</keyword>
<evidence type="ECO:0000313" key="23">
    <source>
        <dbReference type="Proteomes" id="UP000765509"/>
    </source>
</evidence>
<keyword evidence="10" id="KW-0378">Hydrolase</keyword>
<evidence type="ECO:0000256" key="4">
    <source>
        <dbReference type="ARBA" id="ARBA00022670"/>
    </source>
</evidence>
<accession>A0A9Q3F977</accession>
<evidence type="ECO:0000256" key="19">
    <source>
        <dbReference type="ARBA" id="ARBA00048173"/>
    </source>
</evidence>
<keyword evidence="8" id="KW-0547">Nucleotide-binding</keyword>
<dbReference type="GO" id="GO:0006508">
    <property type="term" value="P:proteolysis"/>
    <property type="evidence" value="ECO:0007669"/>
    <property type="project" value="UniProtKB-KW"/>
</dbReference>
<comment type="function">
    <text evidence="1">The aspartyl protease (PR) mediates the proteolytic cleavages of the Gag and Gag-Pol polyproteins after assembly of the VLP.</text>
</comment>
<protein>
    <recommendedName>
        <fullName evidence="21">Integrase catalytic domain-containing protein</fullName>
    </recommendedName>
</protein>
<evidence type="ECO:0000256" key="3">
    <source>
        <dbReference type="ARBA" id="ARBA00022612"/>
    </source>
</evidence>
<evidence type="ECO:0000256" key="7">
    <source>
        <dbReference type="ARBA" id="ARBA00022723"/>
    </source>
</evidence>
<sequence>MNTNEQNDNLQKIIPILTDENYLEWKLQMIICLKQRRLYQCIPGDGVNQMPTEEAKIVDTNVEACGLITNFLDSRTFAALVTTEKITQNSYLLWKRFNERFASSTFNSMAIIWSKFQKLTYNNNLKDFIANTWKCLNKATLNAETQGNPNAIFNVLHEANLKEEALLADATRALILKKDSFPSKFVHYCSNGKHNPLVTTYGPEKCWQLHPELKPEKKRKDKEQKANFTIARALLTHEPRETNTSITIVLDTGASNHMFNNKSFFKNLDTNHCTKVATGCDKSTLISQGKGLAKIVDRLDGGGEFINKSFKNLCAKSGINHTISPPYTPQHNPFAERGNWSILEKARCILLQSQLPIKFWAEAVSTATFLCNRIPKHDNHRAPYEIWHNSKPPIHRLKPFGCKALLKIPTNSIKNKFYSKAWDGIFLGYENEALSYFMLRLSEQKIIISRHLLFDEEKFPSLPAQKQFSKDIVRIFFNPIQTADKETQIDFNIEESSSNVDANSISSENEETYVDTLEQQPKRIRVIDPRHPTLISSEIDSNNILLSPKDIPEQI</sequence>
<dbReference type="InterPro" id="IPR036397">
    <property type="entry name" value="RNaseH_sf"/>
</dbReference>
<keyword evidence="6" id="KW-0540">Nuclease</keyword>
<comment type="catalytic activity">
    <reaction evidence="20">
        <text>DNA(n) + a 2'-deoxyribonucleoside 5'-triphosphate = DNA(n+1) + diphosphate</text>
        <dbReference type="Rhea" id="RHEA:22508"/>
        <dbReference type="Rhea" id="RHEA-COMP:17339"/>
        <dbReference type="Rhea" id="RHEA-COMP:17340"/>
        <dbReference type="ChEBI" id="CHEBI:33019"/>
        <dbReference type="ChEBI" id="CHEBI:61560"/>
        <dbReference type="ChEBI" id="CHEBI:173112"/>
        <dbReference type="EC" id="2.7.7.7"/>
    </reaction>
</comment>
<evidence type="ECO:0000313" key="22">
    <source>
        <dbReference type="EMBL" id="MBW0533773.1"/>
    </source>
</evidence>
<dbReference type="Proteomes" id="UP000765509">
    <property type="component" value="Unassembled WGS sequence"/>
</dbReference>
<comment type="catalytic activity">
    <reaction evidence="19">
        <text>DNA(n) + a 2'-deoxyribonucleoside 5'-triphosphate = DNA(n+1) + diphosphate</text>
        <dbReference type="Rhea" id="RHEA:22508"/>
        <dbReference type="Rhea" id="RHEA-COMP:17339"/>
        <dbReference type="Rhea" id="RHEA-COMP:17340"/>
        <dbReference type="ChEBI" id="CHEBI:33019"/>
        <dbReference type="ChEBI" id="CHEBI:61560"/>
        <dbReference type="ChEBI" id="CHEBI:173112"/>
        <dbReference type="EC" id="2.7.7.49"/>
    </reaction>
</comment>
<dbReference type="EMBL" id="AVOT02038824">
    <property type="protein sequence ID" value="MBW0533773.1"/>
    <property type="molecule type" value="Genomic_DNA"/>
</dbReference>
<dbReference type="GO" id="GO:0003887">
    <property type="term" value="F:DNA-directed DNA polymerase activity"/>
    <property type="evidence" value="ECO:0007669"/>
    <property type="project" value="UniProtKB-KW"/>
</dbReference>
<keyword evidence="12" id="KW-0460">Magnesium</keyword>
<dbReference type="GO" id="GO:0005524">
    <property type="term" value="F:ATP binding"/>
    <property type="evidence" value="ECO:0007669"/>
    <property type="project" value="UniProtKB-KW"/>
</dbReference>
<dbReference type="PANTHER" id="PTHR42648">
    <property type="entry name" value="TRANSPOSASE, PUTATIVE-RELATED"/>
    <property type="match status" value="1"/>
</dbReference>
<evidence type="ECO:0000256" key="20">
    <source>
        <dbReference type="ARBA" id="ARBA00049244"/>
    </source>
</evidence>
<dbReference type="GO" id="GO:0003964">
    <property type="term" value="F:RNA-directed DNA polymerase activity"/>
    <property type="evidence" value="ECO:0007669"/>
    <property type="project" value="UniProtKB-KW"/>
</dbReference>
<keyword evidence="4" id="KW-0645">Protease</keyword>
<dbReference type="PANTHER" id="PTHR42648:SF11">
    <property type="entry name" value="TRANSPOSON TY4-P GAG-POL POLYPROTEIN"/>
    <property type="match status" value="1"/>
</dbReference>
<dbReference type="GO" id="GO:0015074">
    <property type="term" value="P:DNA integration"/>
    <property type="evidence" value="ECO:0007669"/>
    <property type="project" value="UniProtKB-KW"/>
</dbReference>
<dbReference type="GO" id="GO:0004519">
    <property type="term" value="F:endonuclease activity"/>
    <property type="evidence" value="ECO:0007669"/>
    <property type="project" value="UniProtKB-KW"/>
</dbReference>
<reference evidence="22" key="1">
    <citation type="submission" date="2021-03" db="EMBL/GenBank/DDBJ databases">
        <title>Draft genome sequence of rust myrtle Austropuccinia psidii MF-1, a brazilian biotype.</title>
        <authorList>
            <person name="Quecine M.C."/>
            <person name="Pachon D.M.R."/>
            <person name="Bonatelli M.L."/>
            <person name="Correr F.H."/>
            <person name="Franceschini L.M."/>
            <person name="Leite T.F."/>
            <person name="Margarido G.R.A."/>
            <person name="Almeida C.A."/>
            <person name="Ferrarezi J.A."/>
            <person name="Labate C.A."/>
        </authorList>
    </citation>
    <scope>NUCLEOTIDE SEQUENCE</scope>
    <source>
        <strain evidence="22">MF-1</strain>
    </source>
</reference>
<dbReference type="InterPro" id="IPR057670">
    <property type="entry name" value="SH3_retrovirus"/>
</dbReference>
<keyword evidence="16" id="KW-0808">Transferase</keyword>
<keyword evidence="16" id="KW-0239">DNA-directed DNA polymerase</keyword>
<dbReference type="InterPro" id="IPR039537">
    <property type="entry name" value="Retrotran_Ty1/copia-like"/>
</dbReference>
<keyword evidence="18" id="KW-0233">DNA recombination</keyword>
<dbReference type="PROSITE" id="PS50994">
    <property type="entry name" value="INTEGRASE"/>
    <property type="match status" value="1"/>
</dbReference>
<dbReference type="SUPFAM" id="SSF53098">
    <property type="entry name" value="Ribonuclease H-like"/>
    <property type="match status" value="1"/>
</dbReference>
<keyword evidence="17" id="KW-0917">Virion maturation</keyword>
<evidence type="ECO:0000256" key="15">
    <source>
        <dbReference type="ARBA" id="ARBA00022918"/>
    </source>
</evidence>
<dbReference type="Pfam" id="PF25597">
    <property type="entry name" value="SH3_retrovirus"/>
    <property type="match status" value="1"/>
</dbReference>
<evidence type="ECO:0000256" key="16">
    <source>
        <dbReference type="ARBA" id="ARBA00022932"/>
    </source>
</evidence>
<evidence type="ECO:0000256" key="6">
    <source>
        <dbReference type="ARBA" id="ARBA00022722"/>
    </source>
</evidence>
<evidence type="ECO:0000256" key="17">
    <source>
        <dbReference type="ARBA" id="ARBA00023113"/>
    </source>
</evidence>
<name>A0A9Q3F977_9BASI</name>
<keyword evidence="7" id="KW-0479">Metal-binding</keyword>
<dbReference type="GO" id="GO:0046872">
    <property type="term" value="F:metal ion binding"/>
    <property type="evidence" value="ECO:0007669"/>
    <property type="project" value="UniProtKB-KW"/>
</dbReference>
<evidence type="ECO:0000256" key="11">
    <source>
        <dbReference type="ARBA" id="ARBA00022840"/>
    </source>
</evidence>